<evidence type="ECO:0000256" key="1">
    <source>
        <dbReference type="ARBA" id="ARBA00022741"/>
    </source>
</evidence>
<dbReference type="Gene3D" id="3.40.50.300">
    <property type="entry name" value="P-loop containing nucleotide triphosphate hydrolases"/>
    <property type="match status" value="2"/>
</dbReference>
<proteinExistence type="predicted"/>
<reference evidence="6" key="1">
    <citation type="submission" date="2021-03" db="EMBL/GenBank/DDBJ databases">
        <title>Revisited historic fungal species revealed as producer of novel bioactive compounds through whole genome sequencing and comparative genomics.</title>
        <authorList>
            <person name="Vignolle G.A."/>
            <person name="Hochenegger N."/>
            <person name="Mach R.L."/>
            <person name="Mach-Aigner A.R."/>
            <person name="Javad Rahimi M."/>
            <person name="Salim K.A."/>
            <person name="Chan C.M."/>
            <person name="Lim L.B.L."/>
            <person name="Cai F."/>
            <person name="Druzhinina I.S."/>
            <person name="U'Ren J.M."/>
            <person name="Derntl C."/>
        </authorList>
    </citation>
    <scope>NUCLEOTIDE SEQUENCE</scope>
    <source>
        <strain evidence="6">TUCIM 5799</strain>
    </source>
</reference>
<dbReference type="Pfam" id="PF00176">
    <property type="entry name" value="SNF2-rel_dom"/>
    <property type="match status" value="1"/>
</dbReference>
<evidence type="ECO:0000256" key="3">
    <source>
        <dbReference type="ARBA" id="ARBA00022840"/>
    </source>
</evidence>
<dbReference type="GO" id="GO:0016787">
    <property type="term" value="F:hydrolase activity"/>
    <property type="evidence" value="ECO:0007669"/>
    <property type="project" value="UniProtKB-KW"/>
</dbReference>
<name>A0A9P9WPX6_9PEZI</name>
<evidence type="ECO:0000256" key="4">
    <source>
        <dbReference type="SAM" id="MobiDB-lite"/>
    </source>
</evidence>
<feature type="compositionally biased region" description="Low complexity" evidence="4">
    <location>
        <begin position="807"/>
        <end position="835"/>
    </location>
</feature>
<evidence type="ECO:0000259" key="5">
    <source>
        <dbReference type="PROSITE" id="PS51194"/>
    </source>
</evidence>
<dbReference type="InterPro" id="IPR014001">
    <property type="entry name" value="Helicase_ATP-bd"/>
</dbReference>
<dbReference type="AlphaFoldDB" id="A0A9P9WPX6"/>
<gene>
    <name evidence="6" type="ORF">JX265_004586</name>
</gene>
<feature type="domain" description="Helicase C-terminal" evidence="5">
    <location>
        <begin position="887"/>
        <end position="1048"/>
    </location>
</feature>
<dbReference type="GO" id="GO:0006281">
    <property type="term" value="P:DNA repair"/>
    <property type="evidence" value="ECO:0007669"/>
    <property type="project" value="TreeGrafter"/>
</dbReference>
<organism evidence="6 7">
    <name type="scientific">Neoarthrinium moseri</name>
    <dbReference type="NCBI Taxonomy" id="1658444"/>
    <lineage>
        <taxon>Eukaryota</taxon>
        <taxon>Fungi</taxon>
        <taxon>Dikarya</taxon>
        <taxon>Ascomycota</taxon>
        <taxon>Pezizomycotina</taxon>
        <taxon>Sordariomycetes</taxon>
        <taxon>Xylariomycetidae</taxon>
        <taxon>Amphisphaeriales</taxon>
        <taxon>Apiosporaceae</taxon>
        <taxon>Neoarthrinium</taxon>
    </lineage>
</organism>
<dbReference type="GO" id="GO:0008094">
    <property type="term" value="F:ATP-dependent activity, acting on DNA"/>
    <property type="evidence" value="ECO:0007669"/>
    <property type="project" value="TreeGrafter"/>
</dbReference>
<dbReference type="Pfam" id="PF00271">
    <property type="entry name" value="Helicase_C"/>
    <property type="match status" value="1"/>
</dbReference>
<dbReference type="SMART" id="SM00487">
    <property type="entry name" value="DEXDc"/>
    <property type="match status" value="1"/>
</dbReference>
<keyword evidence="1" id="KW-0547">Nucleotide-binding</keyword>
<protein>
    <recommendedName>
        <fullName evidence="5">Helicase C-terminal domain-containing protein</fullName>
    </recommendedName>
</protein>
<evidence type="ECO:0000256" key="2">
    <source>
        <dbReference type="ARBA" id="ARBA00022801"/>
    </source>
</evidence>
<dbReference type="InterPro" id="IPR027417">
    <property type="entry name" value="P-loop_NTPase"/>
</dbReference>
<dbReference type="PANTHER" id="PTHR45626">
    <property type="entry name" value="TRANSCRIPTION TERMINATION FACTOR 2-RELATED"/>
    <property type="match status" value="1"/>
</dbReference>
<accession>A0A9P9WPX6</accession>
<evidence type="ECO:0000313" key="7">
    <source>
        <dbReference type="Proteomes" id="UP000829685"/>
    </source>
</evidence>
<comment type="caution">
    <text evidence="6">The sequence shown here is derived from an EMBL/GenBank/DDBJ whole genome shotgun (WGS) entry which is preliminary data.</text>
</comment>
<keyword evidence="2" id="KW-0378">Hydrolase</keyword>
<dbReference type="InterPro" id="IPR049730">
    <property type="entry name" value="SNF2/RAD54-like_C"/>
</dbReference>
<dbReference type="PROSITE" id="PS51194">
    <property type="entry name" value="HELICASE_CTER"/>
    <property type="match status" value="1"/>
</dbReference>
<keyword evidence="3" id="KW-0067">ATP-binding</keyword>
<dbReference type="GO" id="GO:0005634">
    <property type="term" value="C:nucleus"/>
    <property type="evidence" value="ECO:0007669"/>
    <property type="project" value="TreeGrafter"/>
</dbReference>
<dbReference type="CDD" id="cd18793">
    <property type="entry name" value="SF2_C_SNF"/>
    <property type="match status" value="1"/>
</dbReference>
<feature type="region of interest" description="Disordered" evidence="4">
    <location>
        <begin position="1112"/>
        <end position="1152"/>
    </location>
</feature>
<dbReference type="SUPFAM" id="SSF52540">
    <property type="entry name" value="P-loop containing nucleoside triphosphate hydrolases"/>
    <property type="match status" value="2"/>
</dbReference>
<dbReference type="GO" id="GO:0005524">
    <property type="term" value="F:ATP binding"/>
    <property type="evidence" value="ECO:0007669"/>
    <property type="project" value="UniProtKB-KW"/>
</dbReference>
<dbReference type="InterPro" id="IPR000330">
    <property type="entry name" value="SNF2_N"/>
</dbReference>
<sequence>MERWLQHYIPAGCLRVGVDETEIPPEVWILSDLHQGWRFFVRGGDTALDQSSLLPAASQAALLGSRALAPFAGLFHARWIQLSFHSGTVRVYIFPHDIDWSITSRGGRDGRLAKALSLLLRQLDYSPNAWSRSADHSPWREPRSPVNMSQDDDEEEECAEDCSLLERFNKLPSPNPRLDLVTPDSFNSTAMQGILESRLPGLHTPLYEHQRRSAAVMLQREVEPGRVVDPRLRPALDQDQQPWYRDVDAGLVLREPRLYDGISGGILAEEMGTGKTLICLAVILATKHLPAEAPDPLLVNWPTRPRVASLMDMAAAAVQRYSYPWKLYLATQPTDSRDWYRGCVKALESHENRAYYELRNPLVETRKCGRVAIPTPSARKIYLSGASLIIVPANLVTQWQQEIRKHTSGLRVLILAESKAAIPPLSVLLGYDIIIFSQHRFEKIERDRIGTDGRPLDPPCPLEHMRFKRCIIDEGHKLGSHRSHWKSDLTRGLERLHIAAKWVVTGTPSRGLYGVDQTTPLGNRRDSARRDDLQAINKQERDDLQRIGNIASSFLKARPWSNTRDEVGDTIADWNKYVLQPRHHSKSNGRKDCLKATLESLIIRNRLSDVSHHLPSVEEKIVFLDGSYQDRLSLNVFSMMIIFNSIQSQRTDQDYFFHTRNRKDLLQLVSNLRQASFFGSVFFSVEEIRKSIETAEDFLKRKDVPISPEDNDILNQAINFGKIASNNQLKAVCNQFHSMPLYLKSFPGGNGKHWSLDDRDTEETEPVCTDAGLILELQKYLNPCLDAPTSLNLMIQNGDLARHGDAARAQAAQEANHAAGNSSLSSAPSSSLAGNTSLGVDRHSLRKSTIPSEQDATDASFSSSEIEIAQPLAMTQIISTISAKLSYLIDSIVRHKDEEQIIVFYDNDNVAWYLAAVLEILQIHHLIYSRKGLDAKRRAQYVSTFTNNPKFRVLLMDISQAAFGLDMRSASRIYFVSPVLNPQVEAQAIGRARRISQQKPVTVETLVLRNSIEEVIVERRKNMTAAEHRKVKNILDDKPMYNWILNAKIMPMPEVEDNVAQTARLKVPQLVFGRGFGRQLHPDEDLIMDSPEAKDKERGTVLATEKVPIPFKIGGPKRSRASTPALTAVESSSAEAAPPVKKRARVAFADDA</sequence>
<dbReference type="EMBL" id="JAFIMR010000009">
    <property type="protein sequence ID" value="KAI1874378.1"/>
    <property type="molecule type" value="Genomic_DNA"/>
</dbReference>
<feature type="region of interest" description="Disordered" evidence="4">
    <location>
        <begin position="805"/>
        <end position="835"/>
    </location>
</feature>
<keyword evidence="7" id="KW-1185">Reference proteome</keyword>
<dbReference type="InterPro" id="IPR050628">
    <property type="entry name" value="SNF2_RAD54_helicase_TF"/>
</dbReference>
<evidence type="ECO:0000313" key="6">
    <source>
        <dbReference type="EMBL" id="KAI1874378.1"/>
    </source>
</evidence>
<dbReference type="InterPro" id="IPR001650">
    <property type="entry name" value="Helicase_C-like"/>
</dbReference>
<feature type="compositionally biased region" description="Low complexity" evidence="4">
    <location>
        <begin position="1128"/>
        <end position="1139"/>
    </location>
</feature>
<feature type="region of interest" description="Disordered" evidence="4">
    <location>
        <begin position="129"/>
        <end position="155"/>
    </location>
</feature>
<dbReference type="PANTHER" id="PTHR45626:SF51">
    <property type="entry name" value="SNF2-RELATED DOMAIN-CONTAINING PROTEIN"/>
    <property type="match status" value="1"/>
</dbReference>
<feature type="compositionally biased region" description="Basic and acidic residues" evidence="4">
    <location>
        <begin position="133"/>
        <end position="143"/>
    </location>
</feature>
<dbReference type="Proteomes" id="UP000829685">
    <property type="component" value="Unassembled WGS sequence"/>
</dbReference>